<dbReference type="Pfam" id="PF01546">
    <property type="entry name" value="Peptidase_M20"/>
    <property type="match status" value="1"/>
</dbReference>
<evidence type="ECO:0000256" key="17">
    <source>
        <dbReference type="ARBA" id="ARBA00078074"/>
    </source>
</evidence>
<proteinExistence type="inferred from homology"/>
<dbReference type="PANTHER" id="PTHR43501">
    <property type="entry name" value="CYTOSOL NON-SPECIFIC DIPEPTIDASE"/>
    <property type="match status" value="1"/>
</dbReference>
<evidence type="ECO:0000256" key="5">
    <source>
        <dbReference type="ARBA" id="ARBA00022801"/>
    </source>
</evidence>
<dbReference type="GO" id="GO:0046872">
    <property type="term" value="F:metal ion binding"/>
    <property type="evidence" value="ECO:0007669"/>
    <property type="project" value="UniProtKB-KW"/>
</dbReference>
<accession>A0A2V3XVM6</accession>
<dbReference type="InterPro" id="IPR036264">
    <property type="entry name" value="Bact_exopeptidase_dim_dom"/>
</dbReference>
<evidence type="ECO:0000256" key="3">
    <source>
        <dbReference type="ARBA" id="ARBA00022670"/>
    </source>
</evidence>
<evidence type="ECO:0000256" key="6">
    <source>
        <dbReference type="ARBA" id="ARBA00022833"/>
    </source>
</evidence>
<keyword evidence="4" id="KW-0479">Metal-binding</keyword>
<evidence type="ECO:0000256" key="4">
    <source>
        <dbReference type="ARBA" id="ARBA00022723"/>
    </source>
</evidence>
<dbReference type="EC" id="3.4.13.18" evidence="10"/>
<dbReference type="NCBIfam" id="TIGR01893">
    <property type="entry name" value="aa-his-dipept"/>
    <property type="match status" value="1"/>
</dbReference>
<evidence type="ECO:0000256" key="10">
    <source>
        <dbReference type="ARBA" id="ARBA00038976"/>
    </source>
</evidence>
<evidence type="ECO:0000256" key="13">
    <source>
        <dbReference type="ARBA" id="ARBA00071271"/>
    </source>
</evidence>
<dbReference type="Proteomes" id="UP000248057">
    <property type="component" value="Unassembled WGS sequence"/>
</dbReference>
<dbReference type="GO" id="GO:0006508">
    <property type="term" value="P:proteolysis"/>
    <property type="evidence" value="ECO:0007669"/>
    <property type="project" value="UniProtKB-KW"/>
</dbReference>
<comment type="cofactor">
    <cofactor evidence="1">
        <name>Co(2+)</name>
        <dbReference type="ChEBI" id="CHEBI:48828"/>
    </cofactor>
</comment>
<keyword evidence="8" id="KW-0170">Cobalt</keyword>
<dbReference type="InterPro" id="IPR001160">
    <property type="entry name" value="Peptidase_M20C"/>
</dbReference>
<dbReference type="PANTHER" id="PTHR43501:SF1">
    <property type="entry name" value="CYTOSOL NON-SPECIFIC DIPEPTIDASE"/>
    <property type="match status" value="1"/>
</dbReference>
<evidence type="ECO:0000256" key="12">
    <source>
        <dbReference type="ARBA" id="ARBA00061423"/>
    </source>
</evidence>
<organism evidence="19 20">
    <name type="scientific">Hungatella effluvii</name>
    <dbReference type="NCBI Taxonomy" id="1096246"/>
    <lineage>
        <taxon>Bacteria</taxon>
        <taxon>Bacillati</taxon>
        <taxon>Bacillota</taxon>
        <taxon>Clostridia</taxon>
        <taxon>Lachnospirales</taxon>
        <taxon>Lachnospiraceae</taxon>
        <taxon>Hungatella</taxon>
    </lineage>
</organism>
<dbReference type="SUPFAM" id="SSF53187">
    <property type="entry name" value="Zn-dependent exopeptidases"/>
    <property type="match status" value="1"/>
</dbReference>
<comment type="cofactor">
    <cofactor evidence="2">
        <name>Zn(2+)</name>
        <dbReference type="ChEBI" id="CHEBI:29105"/>
    </cofactor>
</comment>
<evidence type="ECO:0000256" key="7">
    <source>
        <dbReference type="ARBA" id="ARBA00023049"/>
    </source>
</evidence>
<evidence type="ECO:0000256" key="2">
    <source>
        <dbReference type="ARBA" id="ARBA00001947"/>
    </source>
</evidence>
<dbReference type="FunFam" id="3.40.630.10:FF:000015">
    <property type="entry name" value="Aminoacyl-histidine dipeptidase PepD"/>
    <property type="match status" value="1"/>
</dbReference>
<reference evidence="19 20" key="1">
    <citation type="submission" date="2018-05" db="EMBL/GenBank/DDBJ databases">
        <title>Genomic Encyclopedia of Type Strains, Phase IV (KMG-IV): sequencing the most valuable type-strain genomes for metagenomic binning, comparative biology and taxonomic classification.</title>
        <authorList>
            <person name="Goeker M."/>
        </authorList>
    </citation>
    <scope>NUCLEOTIDE SEQUENCE [LARGE SCALE GENOMIC DNA]</scope>
    <source>
        <strain evidence="19 20">DSM 24995</strain>
    </source>
</reference>
<sequence>MEFDLTKPYCYYFNEICKIPHGSRQEKQLSDWLVAFARAHALTVIQDELWNVIIYKPASPGYETHPGVIIQAHMDMVCEKTEGCSHDFLKDPLELYVEDDLLRAKGTTLGADDGMGCAYMLAVLADSSLSHPYLECCFTTQEEVGLVGAQALKPEYFNARRMINLDGAGEYKTYMSMGGGEQIMLKRPINWEVNRMPAYGLEISGLLGGHSGGMIDRERANAGKLAARILSCFLQNGMKLRLVKVQGGTKHNVIMNRAQAVFTTDADEERLKELVAACEKMLREEYELSDPELAVSVAGQEAEAYALLEEDSRDLIELIELLPFGLLARNTALSDNPPVTSVNIGILDIGEKEAVIGVSARSALECAVEEVKNRVMLLGELFGASAEYSGYYPGWKYEAKSELREIMKTVFYDIYRKPLNCLTGHGGNECGVFKKMHPDMDIVTSGAIYGKIHSPEEFLDLASFDRSWILLTNLLKAL</sequence>
<evidence type="ECO:0000313" key="19">
    <source>
        <dbReference type="EMBL" id="PXX45563.1"/>
    </source>
</evidence>
<dbReference type="PIRSF" id="PIRSF016599">
    <property type="entry name" value="Xaa-His_dipept"/>
    <property type="match status" value="1"/>
</dbReference>
<dbReference type="PRINTS" id="PR00934">
    <property type="entry name" value="XHISDIPTASE"/>
</dbReference>
<dbReference type="GO" id="GO:0070573">
    <property type="term" value="F:metallodipeptidase activity"/>
    <property type="evidence" value="ECO:0007669"/>
    <property type="project" value="TreeGrafter"/>
</dbReference>
<evidence type="ECO:0000259" key="18">
    <source>
        <dbReference type="Pfam" id="PF07687"/>
    </source>
</evidence>
<feature type="domain" description="Peptidase M20 dimerisation" evidence="18">
    <location>
        <begin position="204"/>
        <end position="287"/>
    </location>
</feature>
<evidence type="ECO:0000256" key="1">
    <source>
        <dbReference type="ARBA" id="ARBA00001941"/>
    </source>
</evidence>
<keyword evidence="20" id="KW-1185">Reference proteome</keyword>
<gene>
    <name evidence="19" type="ORF">DFR60_12418</name>
</gene>
<evidence type="ECO:0000256" key="8">
    <source>
        <dbReference type="ARBA" id="ARBA00023285"/>
    </source>
</evidence>
<keyword evidence="7" id="KW-0482">Metalloprotease</keyword>
<keyword evidence="3" id="KW-0645">Protease</keyword>
<protein>
    <recommendedName>
        <fullName evidence="13">Cytosol non-specific dipeptidase</fullName>
        <ecNumber evidence="10">3.4.13.18</ecNumber>
    </recommendedName>
    <alternativeName>
        <fullName evidence="16">Aminoacyl-histidine dipeptidase</fullName>
    </alternativeName>
    <alternativeName>
        <fullName evidence="15">Beta-alanyl-histidine dipeptidase</fullName>
    </alternativeName>
    <alternativeName>
        <fullName evidence="14">Carnosinase</fullName>
    </alternativeName>
    <alternativeName>
        <fullName evidence="11">Peptidase D</fullName>
    </alternativeName>
    <alternativeName>
        <fullName evidence="17">Xaa-His dipeptidase</fullName>
    </alternativeName>
</protein>
<dbReference type="GeneID" id="86064682"/>
<dbReference type="EMBL" id="QJKD01000024">
    <property type="protein sequence ID" value="PXX45563.1"/>
    <property type="molecule type" value="Genomic_DNA"/>
</dbReference>
<dbReference type="InterPro" id="IPR002933">
    <property type="entry name" value="Peptidase_M20"/>
</dbReference>
<comment type="catalytic activity">
    <reaction evidence="9">
        <text>Hydrolysis of dipeptides, preferentially hydrophobic dipeptides including prolyl amino acids.</text>
        <dbReference type="EC" id="3.4.13.18"/>
    </reaction>
</comment>
<name>A0A2V3XVM6_9FIRM</name>
<evidence type="ECO:0000256" key="9">
    <source>
        <dbReference type="ARBA" id="ARBA00036421"/>
    </source>
</evidence>
<keyword evidence="6" id="KW-0862">Zinc</keyword>
<dbReference type="InterPro" id="IPR011650">
    <property type="entry name" value="Peptidase_M20_dimer"/>
</dbReference>
<dbReference type="Gene3D" id="3.40.630.10">
    <property type="entry name" value="Zn peptidases"/>
    <property type="match status" value="2"/>
</dbReference>
<evidence type="ECO:0000256" key="14">
    <source>
        <dbReference type="ARBA" id="ARBA00075285"/>
    </source>
</evidence>
<evidence type="ECO:0000256" key="15">
    <source>
        <dbReference type="ARBA" id="ARBA00076004"/>
    </source>
</evidence>
<dbReference type="AlphaFoldDB" id="A0A2V3XVM6"/>
<evidence type="ECO:0000256" key="16">
    <source>
        <dbReference type="ARBA" id="ARBA00077688"/>
    </source>
</evidence>
<evidence type="ECO:0000313" key="20">
    <source>
        <dbReference type="Proteomes" id="UP000248057"/>
    </source>
</evidence>
<dbReference type="Pfam" id="PF07687">
    <property type="entry name" value="M20_dimer"/>
    <property type="match status" value="1"/>
</dbReference>
<comment type="caution">
    <text evidence="19">The sequence shown here is derived from an EMBL/GenBank/DDBJ whole genome shotgun (WGS) entry which is preliminary data.</text>
</comment>
<dbReference type="SUPFAM" id="SSF55031">
    <property type="entry name" value="Bacterial exopeptidase dimerisation domain"/>
    <property type="match status" value="1"/>
</dbReference>
<dbReference type="FunFam" id="3.40.630.10:FF:000018">
    <property type="entry name" value="Aminoacyl-histidine dipeptidase PepD"/>
    <property type="match status" value="1"/>
</dbReference>
<dbReference type="GO" id="GO:0005829">
    <property type="term" value="C:cytosol"/>
    <property type="evidence" value="ECO:0007669"/>
    <property type="project" value="TreeGrafter"/>
</dbReference>
<keyword evidence="5" id="KW-0378">Hydrolase</keyword>
<evidence type="ECO:0000256" key="11">
    <source>
        <dbReference type="ARBA" id="ARBA00044252"/>
    </source>
</evidence>
<comment type="similarity">
    <text evidence="12">Belongs to the peptidase M20C family.</text>
</comment>
<dbReference type="RefSeq" id="WP_110326154.1">
    <property type="nucleotide sequence ID" value="NZ_QJKD01000024.1"/>
</dbReference>